<dbReference type="EMBL" id="JADIMI010000067">
    <property type="protein sequence ID" value="MBO8452624.1"/>
    <property type="molecule type" value="Genomic_DNA"/>
</dbReference>
<reference evidence="4" key="1">
    <citation type="submission" date="2020-10" db="EMBL/GenBank/DDBJ databases">
        <authorList>
            <person name="Gilroy R."/>
        </authorList>
    </citation>
    <scope>NUCLEOTIDE SEQUENCE</scope>
    <source>
        <strain evidence="4">B1-20833</strain>
    </source>
</reference>
<keyword evidence="1" id="KW-0732">Signal</keyword>
<evidence type="ECO:0000259" key="2">
    <source>
        <dbReference type="Pfam" id="PF13320"/>
    </source>
</evidence>
<dbReference type="Pfam" id="PF22680">
    <property type="entry name" value="Glyco_hydro_123_N_2"/>
    <property type="match status" value="1"/>
</dbReference>
<dbReference type="Proteomes" id="UP000823661">
    <property type="component" value="Unassembled WGS sequence"/>
</dbReference>
<name>A0A9D9HIE6_9BACT</name>
<feature type="signal peptide" evidence="1">
    <location>
        <begin position="1"/>
        <end position="21"/>
    </location>
</feature>
<dbReference type="InterPro" id="IPR017853">
    <property type="entry name" value="GH"/>
</dbReference>
<evidence type="ECO:0000313" key="5">
    <source>
        <dbReference type="Proteomes" id="UP000823661"/>
    </source>
</evidence>
<dbReference type="AlphaFoldDB" id="A0A9D9HIE6"/>
<comment type="caution">
    <text evidence="4">The sequence shown here is derived from an EMBL/GenBank/DDBJ whole genome shotgun (WGS) entry which is preliminary data.</text>
</comment>
<feature type="domain" description="Glycoside hydrolase 123 catalytic" evidence="2">
    <location>
        <begin position="201"/>
        <end position="511"/>
    </location>
</feature>
<accession>A0A9D9HIE6</accession>
<dbReference type="Pfam" id="PF13320">
    <property type="entry name" value="GH123_cat"/>
    <property type="match status" value="1"/>
</dbReference>
<feature type="domain" description="Glycoside hydrolase 123 N-terminal" evidence="3">
    <location>
        <begin position="27"/>
        <end position="168"/>
    </location>
</feature>
<dbReference type="SUPFAM" id="SSF51445">
    <property type="entry name" value="(Trans)glycosidases"/>
    <property type="match status" value="1"/>
</dbReference>
<proteinExistence type="predicted"/>
<evidence type="ECO:0000256" key="1">
    <source>
        <dbReference type="SAM" id="SignalP"/>
    </source>
</evidence>
<reference evidence="4" key="2">
    <citation type="journal article" date="2021" name="PeerJ">
        <title>Extensive microbial diversity within the chicken gut microbiome revealed by metagenomics and culture.</title>
        <authorList>
            <person name="Gilroy R."/>
            <person name="Ravi A."/>
            <person name="Getino M."/>
            <person name="Pursley I."/>
            <person name="Horton D.L."/>
            <person name="Alikhan N.F."/>
            <person name="Baker D."/>
            <person name="Gharbi K."/>
            <person name="Hall N."/>
            <person name="Watson M."/>
            <person name="Adriaenssens E.M."/>
            <person name="Foster-Nyarko E."/>
            <person name="Jarju S."/>
            <person name="Secka A."/>
            <person name="Antonio M."/>
            <person name="Oren A."/>
            <person name="Chaudhuri R.R."/>
            <person name="La Ragione R."/>
            <person name="Hildebrand F."/>
            <person name="Pallen M.J."/>
        </authorList>
    </citation>
    <scope>NUCLEOTIDE SEQUENCE</scope>
    <source>
        <strain evidence="4">B1-20833</strain>
    </source>
</reference>
<dbReference type="InterPro" id="IPR053850">
    <property type="entry name" value="Glyco_hydro_123_N_2"/>
</dbReference>
<gene>
    <name evidence="4" type="ORF">IAC06_07060</name>
</gene>
<evidence type="ECO:0000313" key="4">
    <source>
        <dbReference type="EMBL" id="MBO8452624.1"/>
    </source>
</evidence>
<dbReference type="PROSITE" id="PS51257">
    <property type="entry name" value="PROKAR_LIPOPROTEIN"/>
    <property type="match status" value="1"/>
</dbReference>
<evidence type="ECO:0000259" key="3">
    <source>
        <dbReference type="Pfam" id="PF22680"/>
    </source>
</evidence>
<dbReference type="InterPro" id="IPR025150">
    <property type="entry name" value="GH123_cat"/>
</dbReference>
<feature type="chain" id="PRO_5039617503" evidence="1">
    <location>
        <begin position="22"/>
        <end position="557"/>
    </location>
</feature>
<organism evidence="4 5">
    <name type="scientific">Candidatus Cryptobacteroides intestinavium</name>
    <dbReference type="NCBI Taxonomy" id="2840766"/>
    <lineage>
        <taxon>Bacteria</taxon>
        <taxon>Pseudomonadati</taxon>
        <taxon>Bacteroidota</taxon>
        <taxon>Bacteroidia</taxon>
        <taxon>Bacteroidales</taxon>
        <taxon>Candidatus Cryptobacteroides</taxon>
    </lineage>
</organism>
<protein>
    <submittedName>
        <fullName evidence="4">DUF4091 domain-containing protein</fullName>
    </submittedName>
</protein>
<sequence>MKHLMILSAAALIVAVSCTDADVSLVWGDTADRYSIDAVDMVAEKTPFKYPVWKGEKANAQAFLISEVDLEGVEVKVTGLRCGGYRMPEDAADASFVGYVMADVLDPEVYGQCGFRKPGQYDSLMVADIIDIVESKDVPANTVQPVWVSVRVPSDAAPGMYTGRLVVSGDNFSRCSIPFQLEVSDRALPEPSDWKFHLDLWQNPYSVARYHNVELWSKEHFDLMRPVMKILADAGQKSVTATILDRPWNGQTYDPFGSMVTKTRNADGSWSYDYTVFDRWVEFMEEVGIDGQINCYSMIPWALRFDYIDGATGRMEYVEAAPGSSAYRIYWSQFIADFARHLRDRGWFDKTMIAMDERPLDAMQAALDVIRAVEPDFKVSLAGNYHPEIEKELYDLCIAFRASYPDEVLERRHNEGKVTTIYTCCAEAYPNMFLVSPPDESAWLMWRALAAGCDGYLRWAYNSWTEDPLADGRFRQWPAGDCFMVYPEGRSSIRMEKLIEGVQDCEKARMLMEEWKASGNTEKLSRLDEALECFDFETLTAEGASPALDKARSVLAE</sequence>